<dbReference type="EC" id="3.5.1.18" evidence="5 16"/>
<feature type="binding site" evidence="16">
    <location>
        <position position="134"/>
    </location>
    <ligand>
        <name>Zn(2+)</name>
        <dbReference type="ChEBI" id="CHEBI:29105"/>
        <label>2</label>
    </ligand>
</feature>
<feature type="active site" evidence="16">
    <location>
        <position position="68"/>
    </location>
</feature>
<dbReference type="AlphaFoldDB" id="A0AAW3WKU5"/>
<dbReference type="FunFam" id="3.40.630.10:FF:000005">
    <property type="entry name" value="Succinyl-diaminopimelate desuccinylase"/>
    <property type="match status" value="1"/>
</dbReference>
<dbReference type="Pfam" id="PF07687">
    <property type="entry name" value="M20_dimer"/>
    <property type="match status" value="1"/>
</dbReference>
<evidence type="ECO:0000259" key="17">
    <source>
        <dbReference type="Pfam" id="PF07687"/>
    </source>
</evidence>
<dbReference type="Gene3D" id="3.40.630.10">
    <property type="entry name" value="Zn peptidases"/>
    <property type="match status" value="2"/>
</dbReference>
<dbReference type="GO" id="GO:0050897">
    <property type="term" value="F:cobalt ion binding"/>
    <property type="evidence" value="ECO:0007669"/>
    <property type="project" value="UniProtKB-UniRule"/>
</dbReference>
<dbReference type="NCBIfam" id="NF009557">
    <property type="entry name" value="PRK13009.1"/>
    <property type="match status" value="1"/>
</dbReference>
<dbReference type="FunFam" id="3.30.70.360:FF:000011">
    <property type="entry name" value="Succinyl-diaminopimelate desuccinylase"/>
    <property type="match status" value="1"/>
</dbReference>
<comment type="pathway">
    <text evidence="2 16">Amino-acid biosynthesis; L-lysine biosynthesis via DAP pathway; LL-2,6-diaminopimelate from (S)-tetrahydrodipicolinate (succinylase route): step 3/3.</text>
</comment>
<comment type="subunit">
    <text evidence="4 16">Homodimer.</text>
</comment>
<evidence type="ECO:0000256" key="12">
    <source>
        <dbReference type="ARBA" id="ARBA00023154"/>
    </source>
</evidence>
<keyword evidence="11 16" id="KW-0220">Diaminopimelate biosynthesis</keyword>
<keyword evidence="10 16" id="KW-0862">Zinc</keyword>
<evidence type="ECO:0000256" key="11">
    <source>
        <dbReference type="ARBA" id="ARBA00022915"/>
    </source>
</evidence>
<comment type="cofactor">
    <cofactor evidence="1">
        <name>Co(2+)</name>
        <dbReference type="ChEBI" id="CHEBI:48828"/>
    </cofactor>
</comment>
<evidence type="ECO:0000256" key="15">
    <source>
        <dbReference type="ARBA" id="ARBA00051301"/>
    </source>
</evidence>
<evidence type="ECO:0000256" key="3">
    <source>
        <dbReference type="ARBA" id="ARBA00006746"/>
    </source>
</evidence>
<dbReference type="GO" id="GO:0019877">
    <property type="term" value="P:diaminopimelate biosynthetic process"/>
    <property type="evidence" value="ECO:0007669"/>
    <property type="project" value="UniProtKB-UniRule"/>
</dbReference>
<evidence type="ECO:0000256" key="4">
    <source>
        <dbReference type="ARBA" id="ARBA00011738"/>
    </source>
</evidence>
<evidence type="ECO:0000256" key="16">
    <source>
        <dbReference type="HAMAP-Rule" id="MF_01690"/>
    </source>
</evidence>
<reference evidence="18" key="1">
    <citation type="submission" date="2020-08" db="EMBL/GenBank/DDBJ databases">
        <title>Food and environmental bacterial isolates.</title>
        <authorList>
            <person name="Richter L."/>
            <person name="Du Plessis E.M."/>
            <person name="Duvenage S."/>
            <person name="Allam M."/>
            <person name="Korsten L."/>
        </authorList>
    </citation>
    <scope>NUCLEOTIDE SEQUENCE</scope>
    <source>
        <strain evidence="18">UPMP2127</strain>
    </source>
</reference>
<feature type="domain" description="Peptidase M20 dimerisation" evidence="17">
    <location>
        <begin position="175"/>
        <end position="282"/>
    </location>
</feature>
<dbReference type="GO" id="GO:0008270">
    <property type="term" value="F:zinc ion binding"/>
    <property type="evidence" value="ECO:0007669"/>
    <property type="project" value="UniProtKB-UniRule"/>
</dbReference>
<dbReference type="EMBL" id="JACNYO010000003">
    <property type="protein sequence ID" value="MBC3211177.1"/>
    <property type="molecule type" value="Genomic_DNA"/>
</dbReference>
<dbReference type="GO" id="GO:0008777">
    <property type="term" value="F:acetylornithine deacetylase activity"/>
    <property type="evidence" value="ECO:0007669"/>
    <property type="project" value="TreeGrafter"/>
</dbReference>
<gene>
    <name evidence="16 18" type="primary">dapE</name>
    <name evidence="18" type="ORF">H8J20_03405</name>
</gene>
<evidence type="ECO:0000256" key="13">
    <source>
        <dbReference type="ARBA" id="ARBA00023285"/>
    </source>
</evidence>
<comment type="cofactor">
    <cofactor evidence="16">
        <name>Zn(2+)</name>
        <dbReference type="ChEBI" id="CHEBI:29105"/>
    </cofactor>
    <cofactor evidence="16">
        <name>Co(2+)</name>
        <dbReference type="ChEBI" id="CHEBI:48828"/>
    </cofactor>
    <text evidence="16">Binds 2 Zn(2+) or Co(2+) ions per subunit.</text>
</comment>
<keyword evidence="13 16" id="KW-0170">Cobalt</keyword>
<evidence type="ECO:0000256" key="1">
    <source>
        <dbReference type="ARBA" id="ARBA00001941"/>
    </source>
</evidence>
<sequence>MICPVIELAQQLIKRPSLSPHDEGCQELMIARLKAIGFTVEPMNFGDTQNFWAWRGQGSTLAFAGHTDVVPTGDEKNWDNPPFEPVIRDGMLYGRGAADMKGSLAAMVVAAERFVAANPNHQGRLAFLITSDEEASATHGTVKVVEALMARNERLDYCLVGEPSSTERVGDVVKNGRRGSITANLRIHGVQGHVAYPHLADNPVHRAMPALNELVAIEWDQGNEFFPPTSMQIANVQAGTGSNNVIPGEMFVQFNFRFSTELTDTLIKQRVQELLDRHNLNYSIDWWLSGQPFLTARGALVDAVVNAVEHYAELTPQLLTTGGTSDGRFIAQMGAQVVELGPVNATIHKVNECVHAADLQLLSRMYQRIMEQLVA</sequence>
<dbReference type="PROSITE" id="PS00759">
    <property type="entry name" value="ARGE_DAPE_CPG2_2"/>
    <property type="match status" value="1"/>
</dbReference>
<accession>A0AAW3WKU5</accession>
<keyword evidence="8 16" id="KW-0479">Metal-binding</keyword>
<dbReference type="InterPro" id="IPR036264">
    <property type="entry name" value="Bact_exopeptidase_dim_dom"/>
</dbReference>
<dbReference type="InterPro" id="IPR002933">
    <property type="entry name" value="Peptidase_M20"/>
</dbReference>
<keyword evidence="12 16" id="KW-0457">Lysine biosynthesis</keyword>
<evidence type="ECO:0000256" key="8">
    <source>
        <dbReference type="ARBA" id="ARBA00022723"/>
    </source>
</evidence>
<feature type="active site" description="Proton acceptor" evidence="16">
    <location>
        <position position="133"/>
    </location>
</feature>
<dbReference type="SUPFAM" id="SSF53187">
    <property type="entry name" value="Zn-dependent exopeptidases"/>
    <property type="match status" value="1"/>
</dbReference>
<keyword evidence="7 16" id="KW-0028">Amino-acid biosynthesis</keyword>
<feature type="binding site" evidence="16">
    <location>
        <position position="99"/>
    </location>
    <ligand>
        <name>Zn(2+)</name>
        <dbReference type="ChEBI" id="CHEBI:29105"/>
        <label>2</label>
    </ligand>
</feature>
<dbReference type="Pfam" id="PF01546">
    <property type="entry name" value="Peptidase_M20"/>
    <property type="match status" value="1"/>
</dbReference>
<dbReference type="NCBIfam" id="TIGR01246">
    <property type="entry name" value="dapE_proteo"/>
    <property type="match status" value="1"/>
</dbReference>
<dbReference type="GO" id="GO:0009014">
    <property type="term" value="F:succinyl-diaminopimelate desuccinylase activity"/>
    <property type="evidence" value="ECO:0007669"/>
    <property type="project" value="UniProtKB-UniRule"/>
</dbReference>
<dbReference type="InterPro" id="IPR005941">
    <property type="entry name" value="DapE_proteobac"/>
</dbReference>
<dbReference type="InterPro" id="IPR011650">
    <property type="entry name" value="Peptidase_M20_dimer"/>
</dbReference>
<dbReference type="HAMAP" id="MF_01690">
    <property type="entry name" value="DapE"/>
    <property type="match status" value="1"/>
</dbReference>
<evidence type="ECO:0000256" key="7">
    <source>
        <dbReference type="ARBA" id="ARBA00022605"/>
    </source>
</evidence>
<dbReference type="PANTHER" id="PTHR43808:SF31">
    <property type="entry name" value="N-ACETYL-L-CITRULLINE DEACETYLASE"/>
    <property type="match status" value="1"/>
</dbReference>
<dbReference type="Proteomes" id="UP000659084">
    <property type="component" value="Unassembled WGS sequence"/>
</dbReference>
<name>A0AAW3WKU5_SERFO</name>
<evidence type="ECO:0000313" key="19">
    <source>
        <dbReference type="Proteomes" id="UP000659084"/>
    </source>
</evidence>
<comment type="catalytic activity">
    <reaction evidence="15 16">
        <text>N-succinyl-(2S,6S)-2,6-diaminopimelate + H2O = (2S,6S)-2,6-diaminopimelate + succinate</text>
        <dbReference type="Rhea" id="RHEA:22608"/>
        <dbReference type="ChEBI" id="CHEBI:15377"/>
        <dbReference type="ChEBI" id="CHEBI:30031"/>
        <dbReference type="ChEBI" id="CHEBI:57609"/>
        <dbReference type="ChEBI" id="CHEBI:58087"/>
        <dbReference type="EC" id="3.5.1.18"/>
    </reaction>
</comment>
<evidence type="ECO:0000256" key="9">
    <source>
        <dbReference type="ARBA" id="ARBA00022801"/>
    </source>
</evidence>
<protein>
    <recommendedName>
        <fullName evidence="6 16">Succinyl-diaminopimelate desuccinylase</fullName>
        <shortName evidence="16">SDAP desuccinylase</shortName>
        <ecNumber evidence="5 16">3.5.1.18</ecNumber>
    </recommendedName>
    <alternativeName>
        <fullName evidence="14 16">N-succinyl-LL-2,6-diaminoheptanedioate amidohydrolase</fullName>
    </alternativeName>
</protein>
<feature type="binding site" evidence="16">
    <location>
        <position position="66"/>
    </location>
    <ligand>
        <name>Zn(2+)</name>
        <dbReference type="ChEBI" id="CHEBI:29105"/>
        <label>1</label>
    </ligand>
</feature>
<comment type="caution">
    <text evidence="18">The sequence shown here is derived from an EMBL/GenBank/DDBJ whole genome shotgun (WGS) entry which is preliminary data.</text>
</comment>
<feature type="binding site" evidence="16">
    <location>
        <position position="348"/>
    </location>
    <ligand>
        <name>Zn(2+)</name>
        <dbReference type="ChEBI" id="CHEBI:29105"/>
        <label>2</label>
    </ligand>
</feature>
<evidence type="ECO:0000256" key="14">
    <source>
        <dbReference type="ARBA" id="ARBA00031891"/>
    </source>
</evidence>
<dbReference type="GO" id="GO:0009089">
    <property type="term" value="P:lysine biosynthetic process via diaminopimelate"/>
    <property type="evidence" value="ECO:0007669"/>
    <property type="project" value="UniProtKB-UniRule"/>
</dbReference>
<dbReference type="SUPFAM" id="SSF55031">
    <property type="entry name" value="Bacterial exopeptidase dimerisation domain"/>
    <property type="match status" value="1"/>
</dbReference>
<comment type="function">
    <text evidence="16">Catalyzes the hydrolysis of N-succinyl-L,L-diaminopimelic acid (SDAP), forming succinate and LL-2,6-diaminopimelate (DAP), an intermediate involved in the bacterial biosynthesis of lysine and meso-diaminopimelic acid, an essential component of bacterial cell walls.</text>
</comment>
<evidence type="ECO:0000256" key="6">
    <source>
        <dbReference type="ARBA" id="ARBA00022391"/>
    </source>
</evidence>
<dbReference type="PANTHER" id="PTHR43808">
    <property type="entry name" value="ACETYLORNITHINE DEACETYLASE"/>
    <property type="match status" value="1"/>
</dbReference>
<comment type="similarity">
    <text evidence="3 16">Belongs to the peptidase M20A family. DapE subfamily.</text>
</comment>
<evidence type="ECO:0000256" key="2">
    <source>
        <dbReference type="ARBA" id="ARBA00005130"/>
    </source>
</evidence>
<evidence type="ECO:0000256" key="5">
    <source>
        <dbReference type="ARBA" id="ARBA00011921"/>
    </source>
</evidence>
<dbReference type="CDD" id="cd03891">
    <property type="entry name" value="M20_DapE_proteobac"/>
    <property type="match status" value="1"/>
</dbReference>
<evidence type="ECO:0000256" key="10">
    <source>
        <dbReference type="ARBA" id="ARBA00022833"/>
    </source>
</evidence>
<feature type="binding site" evidence="16">
    <location>
        <position position="99"/>
    </location>
    <ligand>
        <name>Zn(2+)</name>
        <dbReference type="ChEBI" id="CHEBI:29105"/>
        <label>1</label>
    </ligand>
</feature>
<proteinExistence type="inferred from homology"/>
<organism evidence="18 19">
    <name type="scientific">Serratia fonticola</name>
    <dbReference type="NCBI Taxonomy" id="47917"/>
    <lineage>
        <taxon>Bacteria</taxon>
        <taxon>Pseudomonadati</taxon>
        <taxon>Pseudomonadota</taxon>
        <taxon>Gammaproteobacteria</taxon>
        <taxon>Enterobacterales</taxon>
        <taxon>Yersiniaceae</taxon>
        <taxon>Serratia</taxon>
    </lineage>
</organism>
<feature type="binding site" evidence="16">
    <location>
        <position position="162"/>
    </location>
    <ligand>
        <name>Zn(2+)</name>
        <dbReference type="ChEBI" id="CHEBI:29105"/>
        <label>1</label>
    </ligand>
</feature>
<keyword evidence="9 16" id="KW-0378">Hydrolase</keyword>
<dbReference type="GO" id="GO:0006526">
    <property type="term" value="P:L-arginine biosynthetic process"/>
    <property type="evidence" value="ECO:0007669"/>
    <property type="project" value="TreeGrafter"/>
</dbReference>
<dbReference type="PROSITE" id="PS00758">
    <property type="entry name" value="ARGE_DAPE_CPG2_1"/>
    <property type="match status" value="1"/>
</dbReference>
<dbReference type="InterPro" id="IPR050072">
    <property type="entry name" value="Peptidase_M20A"/>
</dbReference>
<dbReference type="FunFam" id="3.40.630.10:FF:000010">
    <property type="entry name" value="Succinyl-diaminopimelate desuccinylase"/>
    <property type="match status" value="1"/>
</dbReference>
<dbReference type="RefSeq" id="WP_021807105.1">
    <property type="nucleotide sequence ID" value="NZ_CAMISB010000015.1"/>
</dbReference>
<dbReference type="InterPro" id="IPR001261">
    <property type="entry name" value="ArgE/DapE_CS"/>
</dbReference>
<evidence type="ECO:0000313" key="18">
    <source>
        <dbReference type="EMBL" id="MBC3211177.1"/>
    </source>
</evidence>